<keyword evidence="4" id="KW-1185">Reference proteome</keyword>
<dbReference type="PROSITE" id="PS50076">
    <property type="entry name" value="DNAJ_2"/>
    <property type="match status" value="1"/>
</dbReference>
<dbReference type="Pfam" id="PF13370">
    <property type="entry name" value="Fer4_13"/>
    <property type="match status" value="1"/>
</dbReference>
<dbReference type="AlphaFoldDB" id="A0A9J6A7W5"/>
<proteinExistence type="predicted"/>
<dbReference type="CDD" id="cd06257">
    <property type="entry name" value="DnaJ"/>
    <property type="match status" value="1"/>
</dbReference>
<name>A0A9J6A7W5_SOLCO</name>
<keyword evidence="1" id="KW-0472">Membrane</keyword>
<dbReference type="Pfam" id="PF00226">
    <property type="entry name" value="DnaJ"/>
    <property type="match status" value="1"/>
</dbReference>
<comment type="caution">
    <text evidence="3">The sequence shown here is derived from an EMBL/GenBank/DDBJ whole genome shotgun (WGS) entry which is preliminary data.</text>
</comment>
<evidence type="ECO:0000313" key="4">
    <source>
        <dbReference type="Proteomes" id="UP000824120"/>
    </source>
</evidence>
<evidence type="ECO:0000259" key="2">
    <source>
        <dbReference type="PROSITE" id="PS50076"/>
    </source>
</evidence>
<accession>A0A9J6A7W5</accession>
<dbReference type="SUPFAM" id="SSF54862">
    <property type="entry name" value="4Fe-4S ferredoxins"/>
    <property type="match status" value="1"/>
</dbReference>
<feature type="transmembrane region" description="Helical" evidence="1">
    <location>
        <begin position="465"/>
        <end position="485"/>
    </location>
</feature>
<evidence type="ECO:0000256" key="1">
    <source>
        <dbReference type="SAM" id="Phobius"/>
    </source>
</evidence>
<feature type="domain" description="J" evidence="2">
    <location>
        <begin position="86"/>
        <end position="149"/>
    </location>
</feature>
<dbReference type="SUPFAM" id="SSF46565">
    <property type="entry name" value="Chaperone J-domain"/>
    <property type="match status" value="1"/>
</dbReference>
<protein>
    <recommendedName>
        <fullName evidence="2">J domain-containing protein</fullName>
    </recommendedName>
</protein>
<dbReference type="PANTHER" id="PTHR45295">
    <property type="entry name" value="CHAPERONE PROTEIN DNAJ C76, CHLOROPLASTIC"/>
    <property type="match status" value="1"/>
</dbReference>
<sequence length="491" mass="54633">MQISSTQKKYLPPNLKGRRPYPFSPHFPVEKMHSSTLPIQTIPTKSINKFLNQRAHFPSSWKSHNKNTCNNSVICRANSSSITDFDLYDLFGVESSSNQAQIKLAYRMLQKRCHPDIAGPSGHEMAIILNQAYALLSDPVARMAYDKEVTKIADLKGYTGKPLYSAWCGEDNEERAVFVDEVKCVGCLKCALLAENTFAVECLYGRARVVAQWADTESKIQEAIDACPVDCISVVERSNLAALEFLMSKKPRGNVRIGAGNTVGARTSNIFDDLDKFQSRYQGAFNKTNPKASEEARISAFQAIRAMSNLFYWQSPIGGAAEAIHALVPVRRRLIEPDVKKLRHVVEAMKQVKKSTVNQSTNDEYWSPSTPELAVPTDTSLVVDEVDSFPKLPVEFYDEAFSPKEKHQGSPWLGVVPFTTATAAAIIVWIKLGEETTVRLNDHIGGSLALDIVNSPWLKVILAGVTWYMIGMALVELTGTIHSLFNQDRKL</sequence>
<dbReference type="SMART" id="SM00271">
    <property type="entry name" value="DnaJ"/>
    <property type="match status" value="1"/>
</dbReference>
<dbReference type="Gene3D" id="1.10.287.110">
    <property type="entry name" value="DnaJ domain"/>
    <property type="match status" value="1"/>
</dbReference>
<dbReference type="PANTHER" id="PTHR45295:SF1">
    <property type="entry name" value="CHAPERONE PROTEIN DNAJ C76, CHLOROPLASTIC"/>
    <property type="match status" value="1"/>
</dbReference>
<evidence type="ECO:0000313" key="3">
    <source>
        <dbReference type="EMBL" id="KAG5620111.1"/>
    </source>
</evidence>
<dbReference type="OrthoDB" id="376357at2759"/>
<dbReference type="Proteomes" id="UP000824120">
    <property type="component" value="Chromosome 2"/>
</dbReference>
<organism evidence="3 4">
    <name type="scientific">Solanum commersonii</name>
    <name type="common">Commerson's wild potato</name>
    <name type="synonym">Commerson's nightshade</name>
    <dbReference type="NCBI Taxonomy" id="4109"/>
    <lineage>
        <taxon>Eukaryota</taxon>
        <taxon>Viridiplantae</taxon>
        <taxon>Streptophyta</taxon>
        <taxon>Embryophyta</taxon>
        <taxon>Tracheophyta</taxon>
        <taxon>Spermatophyta</taxon>
        <taxon>Magnoliopsida</taxon>
        <taxon>eudicotyledons</taxon>
        <taxon>Gunneridae</taxon>
        <taxon>Pentapetalae</taxon>
        <taxon>asterids</taxon>
        <taxon>lamiids</taxon>
        <taxon>Solanales</taxon>
        <taxon>Solanaceae</taxon>
        <taxon>Solanoideae</taxon>
        <taxon>Solaneae</taxon>
        <taxon>Solanum</taxon>
    </lineage>
</organism>
<dbReference type="InterPro" id="IPR036869">
    <property type="entry name" value="J_dom_sf"/>
</dbReference>
<reference evidence="3 4" key="1">
    <citation type="submission" date="2020-09" db="EMBL/GenBank/DDBJ databases">
        <title>De no assembly of potato wild relative species, Solanum commersonii.</title>
        <authorList>
            <person name="Cho K."/>
        </authorList>
    </citation>
    <scope>NUCLEOTIDE SEQUENCE [LARGE SCALE GENOMIC DNA]</scope>
    <source>
        <strain evidence="3">LZ3.2</strain>
        <tissue evidence="3">Leaf</tissue>
    </source>
</reference>
<dbReference type="EMBL" id="JACXVP010000002">
    <property type="protein sequence ID" value="KAG5620111.1"/>
    <property type="molecule type" value="Genomic_DNA"/>
</dbReference>
<keyword evidence="1" id="KW-0812">Transmembrane</keyword>
<dbReference type="Gene3D" id="3.30.70.20">
    <property type="match status" value="1"/>
</dbReference>
<gene>
    <name evidence="3" type="ORF">H5410_005329</name>
</gene>
<dbReference type="InterPro" id="IPR001623">
    <property type="entry name" value="DnaJ_domain"/>
</dbReference>
<keyword evidence="1" id="KW-1133">Transmembrane helix</keyword>